<evidence type="ECO:0000313" key="1">
    <source>
        <dbReference type="EMBL" id="KAK3505830.1"/>
    </source>
</evidence>
<dbReference type="AlphaFoldDB" id="A0AAE0UH90"/>
<feature type="non-terminal residue" evidence="1">
    <location>
        <position position="71"/>
    </location>
</feature>
<reference evidence="1" key="1">
    <citation type="submission" date="2023-06" db="EMBL/GenBank/DDBJ databases">
        <title>Male Hemibagrus guttatus genome.</title>
        <authorList>
            <person name="Bian C."/>
        </authorList>
    </citation>
    <scope>NUCLEOTIDE SEQUENCE</scope>
    <source>
        <strain evidence="1">Male_cb2023</strain>
        <tissue evidence="1">Muscle</tissue>
    </source>
</reference>
<dbReference type="Proteomes" id="UP001274896">
    <property type="component" value="Unassembled WGS sequence"/>
</dbReference>
<dbReference type="EMBL" id="JAUCMX010000495">
    <property type="protein sequence ID" value="KAK3505830.1"/>
    <property type="molecule type" value="Genomic_DNA"/>
</dbReference>
<gene>
    <name evidence="1" type="ORF">QTP70_019660</name>
</gene>
<keyword evidence="2" id="KW-1185">Reference proteome</keyword>
<sequence length="71" mass="7963">FAVEFCPFFNKPHPVQTVSFLDPGLMCDDATQTDNAVSEVLTKPPSHHLHFYTSGLCKTVRYSHFSDSGRC</sequence>
<proteinExistence type="predicted"/>
<accession>A0AAE0UH90</accession>
<name>A0AAE0UH90_9TELE</name>
<organism evidence="1 2">
    <name type="scientific">Hemibagrus guttatus</name>
    <dbReference type="NCBI Taxonomy" id="175788"/>
    <lineage>
        <taxon>Eukaryota</taxon>
        <taxon>Metazoa</taxon>
        <taxon>Chordata</taxon>
        <taxon>Craniata</taxon>
        <taxon>Vertebrata</taxon>
        <taxon>Euteleostomi</taxon>
        <taxon>Actinopterygii</taxon>
        <taxon>Neopterygii</taxon>
        <taxon>Teleostei</taxon>
        <taxon>Ostariophysi</taxon>
        <taxon>Siluriformes</taxon>
        <taxon>Bagridae</taxon>
        <taxon>Hemibagrus</taxon>
    </lineage>
</organism>
<protein>
    <submittedName>
        <fullName evidence="1">Uncharacterized protein</fullName>
    </submittedName>
</protein>
<evidence type="ECO:0000313" key="2">
    <source>
        <dbReference type="Proteomes" id="UP001274896"/>
    </source>
</evidence>
<comment type="caution">
    <text evidence="1">The sequence shown here is derived from an EMBL/GenBank/DDBJ whole genome shotgun (WGS) entry which is preliminary data.</text>
</comment>